<dbReference type="KEGG" id="azz:DEW08_06020"/>
<evidence type="ECO:0000313" key="2">
    <source>
        <dbReference type="EMBL" id="AWK85782.1"/>
    </source>
</evidence>
<gene>
    <name evidence="2" type="ORF">DEW08_06020</name>
</gene>
<keyword evidence="3" id="KW-1185">Reference proteome</keyword>
<organism evidence="2 3">
    <name type="scientific">Azospirillum thermophilum</name>
    <dbReference type="NCBI Taxonomy" id="2202148"/>
    <lineage>
        <taxon>Bacteria</taxon>
        <taxon>Pseudomonadati</taxon>
        <taxon>Pseudomonadota</taxon>
        <taxon>Alphaproteobacteria</taxon>
        <taxon>Rhodospirillales</taxon>
        <taxon>Azospirillaceae</taxon>
        <taxon>Azospirillum</taxon>
    </lineage>
</organism>
<feature type="chain" id="PRO_5015515288" evidence="1">
    <location>
        <begin position="32"/>
        <end position="140"/>
    </location>
</feature>
<sequence>MIRLLPAAPAALPALFATLLVLALAPAPAAAQTDLSVCRYLPRHRPAPDVEFKPGVDVNGRPVAPADLPGSAGTAAPLRLDIPVTLDFARRIGLVVPPTGLPGRTEVGRLTMDGGQLFFNGQPLGGPSESQLYALCRTAQ</sequence>
<accession>A0A2S2CMS8</accession>
<dbReference type="AlphaFoldDB" id="A0A2S2CMS8"/>
<evidence type="ECO:0000313" key="3">
    <source>
        <dbReference type="Proteomes" id="UP000245629"/>
    </source>
</evidence>
<dbReference type="Proteomes" id="UP000245629">
    <property type="component" value="Chromosome 1"/>
</dbReference>
<keyword evidence="1" id="KW-0732">Signal</keyword>
<evidence type="ECO:0000256" key="1">
    <source>
        <dbReference type="SAM" id="SignalP"/>
    </source>
</evidence>
<proteinExistence type="predicted"/>
<dbReference type="OrthoDB" id="7365624at2"/>
<dbReference type="RefSeq" id="WP_109325198.1">
    <property type="nucleotide sequence ID" value="NZ_CP029352.1"/>
</dbReference>
<dbReference type="EMBL" id="CP029352">
    <property type="protein sequence ID" value="AWK85782.1"/>
    <property type="molecule type" value="Genomic_DNA"/>
</dbReference>
<reference evidence="3" key="1">
    <citation type="submission" date="2018-05" db="EMBL/GenBank/DDBJ databases">
        <title>Azospirillum thermophila sp. nov., a novel isolated from hot spring.</title>
        <authorList>
            <person name="Zhao Z."/>
        </authorList>
    </citation>
    <scope>NUCLEOTIDE SEQUENCE [LARGE SCALE GENOMIC DNA]</scope>
    <source>
        <strain evidence="3">CFH 70021</strain>
    </source>
</reference>
<name>A0A2S2CMS8_9PROT</name>
<feature type="signal peptide" evidence="1">
    <location>
        <begin position="1"/>
        <end position="31"/>
    </location>
</feature>
<protein>
    <submittedName>
        <fullName evidence="2">Uncharacterized protein</fullName>
    </submittedName>
</protein>